<evidence type="ECO:0000313" key="8">
    <source>
        <dbReference type="EMBL" id="AXI02697.1"/>
    </source>
</evidence>
<comment type="subcellular location">
    <subcellularLocation>
        <location evidence="1">Cell membrane</location>
        <topology evidence="1">Multi-pass membrane protein</topology>
    </subcellularLocation>
</comment>
<dbReference type="Proteomes" id="UP000253940">
    <property type="component" value="Chromosome"/>
</dbReference>
<evidence type="ECO:0000256" key="2">
    <source>
        <dbReference type="ARBA" id="ARBA00022448"/>
    </source>
</evidence>
<feature type="transmembrane region" description="Helical" evidence="7">
    <location>
        <begin position="226"/>
        <end position="244"/>
    </location>
</feature>
<dbReference type="PANTHER" id="PTHR43266">
    <property type="entry name" value="MACROLIDE-EFFLUX PROTEIN"/>
    <property type="match status" value="1"/>
</dbReference>
<protein>
    <submittedName>
        <fullName evidence="8">MFS transporter</fullName>
    </submittedName>
</protein>
<evidence type="ECO:0000256" key="7">
    <source>
        <dbReference type="SAM" id="Phobius"/>
    </source>
</evidence>
<dbReference type="AlphaFoldDB" id="A0A345P5Y8"/>
<keyword evidence="9" id="KW-1185">Reference proteome</keyword>
<feature type="transmembrane region" description="Helical" evidence="7">
    <location>
        <begin position="149"/>
        <end position="169"/>
    </location>
</feature>
<feature type="transmembrane region" description="Helical" evidence="7">
    <location>
        <begin position="110"/>
        <end position="128"/>
    </location>
</feature>
<feature type="transmembrane region" description="Helical" evidence="7">
    <location>
        <begin position="334"/>
        <end position="357"/>
    </location>
</feature>
<evidence type="ECO:0000256" key="4">
    <source>
        <dbReference type="ARBA" id="ARBA00022692"/>
    </source>
</evidence>
<accession>A0A345P5Y8</accession>
<dbReference type="Gene3D" id="1.20.1250.20">
    <property type="entry name" value="MFS general substrate transporter like domains"/>
    <property type="match status" value="1"/>
</dbReference>
<dbReference type="KEGG" id="mbah:HYN46_07540"/>
<dbReference type="Pfam" id="PF07690">
    <property type="entry name" value="MFS_1"/>
    <property type="match status" value="1"/>
</dbReference>
<proteinExistence type="predicted"/>
<keyword evidence="2" id="KW-0813">Transport</keyword>
<dbReference type="InterPro" id="IPR036259">
    <property type="entry name" value="MFS_trans_sf"/>
</dbReference>
<feature type="transmembrane region" description="Helical" evidence="7">
    <location>
        <begin position="378"/>
        <end position="399"/>
    </location>
</feature>
<evidence type="ECO:0000256" key="6">
    <source>
        <dbReference type="ARBA" id="ARBA00023136"/>
    </source>
</evidence>
<evidence type="ECO:0000256" key="1">
    <source>
        <dbReference type="ARBA" id="ARBA00004651"/>
    </source>
</evidence>
<keyword evidence="3" id="KW-1003">Cell membrane</keyword>
<dbReference type="EMBL" id="CP031222">
    <property type="protein sequence ID" value="AXI02697.1"/>
    <property type="molecule type" value="Genomic_DNA"/>
</dbReference>
<dbReference type="GO" id="GO:0022857">
    <property type="term" value="F:transmembrane transporter activity"/>
    <property type="evidence" value="ECO:0007669"/>
    <property type="project" value="InterPro"/>
</dbReference>
<feature type="transmembrane region" description="Helical" evidence="7">
    <location>
        <begin position="175"/>
        <end position="193"/>
    </location>
</feature>
<dbReference type="RefSeq" id="WP_114898807.1">
    <property type="nucleotide sequence ID" value="NZ_CP031222.1"/>
</dbReference>
<feature type="transmembrane region" description="Helical" evidence="7">
    <location>
        <begin position="295"/>
        <end position="314"/>
    </location>
</feature>
<organism evidence="8 9">
    <name type="scientific">Aquirhabdus parva</name>
    <dbReference type="NCBI Taxonomy" id="2283318"/>
    <lineage>
        <taxon>Bacteria</taxon>
        <taxon>Pseudomonadati</taxon>
        <taxon>Pseudomonadota</taxon>
        <taxon>Gammaproteobacteria</taxon>
        <taxon>Moraxellales</taxon>
        <taxon>Moraxellaceae</taxon>
        <taxon>Aquirhabdus</taxon>
    </lineage>
</organism>
<dbReference type="SUPFAM" id="SSF103473">
    <property type="entry name" value="MFS general substrate transporter"/>
    <property type="match status" value="1"/>
</dbReference>
<evidence type="ECO:0000313" key="9">
    <source>
        <dbReference type="Proteomes" id="UP000253940"/>
    </source>
</evidence>
<reference evidence="8 9" key="1">
    <citation type="submission" date="2018-07" db="EMBL/GenBank/DDBJ databases">
        <title>Genome sequencing of Moraxellaceae gen. HYN0046.</title>
        <authorList>
            <person name="Kim M."/>
            <person name="Yi H."/>
        </authorList>
    </citation>
    <scope>NUCLEOTIDE SEQUENCE [LARGE SCALE GENOMIC DNA]</scope>
    <source>
        <strain evidence="8 9">HYN0046</strain>
    </source>
</reference>
<keyword evidence="4 7" id="KW-0812">Transmembrane</keyword>
<dbReference type="GO" id="GO:0005886">
    <property type="term" value="C:plasma membrane"/>
    <property type="evidence" value="ECO:0007669"/>
    <property type="project" value="UniProtKB-SubCell"/>
</dbReference>
<feature type="transmembrane region" description="Helical" evidence="7">
    <location>
        <begin position="56"/>
        <end position="75"/>
    </location>
</feature>
<sequence length="437" mass="48233">MPNQFSLLKTRRFLPIFITQFLGALNDNTFKQALVILFTFHAAEIMHIQPTILNNLAAGLFILPYFLFSSTAGQIADKFEKSKLTQYIKIFEICIMLLATIGFFTHNFWLLMFALFLMGTHSTFFGPIKYSILPQLLAKKELVGGNGMFETGTSLAILAGMILGGAIMANAGGNFAWISGTLLAIAVIGYLFSHEIPAQSVGHAQLKINWNVFVTTKETLVYASKLGDVFYTIIGISWFWYYGATFLTQIPEFTRVVLHGSESVVTFLLTIFSIGIALGSLLCERFTGHTASLKLVPVGAVGLAVFSAILYLSTQNLVHVTHHQNIVEVVHQSQYWPALFSLFGIGVFGGFYIVPLYAHLQSDAPECFRARVIAANSIMNALFMVISSLVSVAILSGLHRTIPELFLITAILSTLVSLIVIRHLRNNGQEDSTKNLE</sequence>
<keyword evidence="6 7" id="KW-0472">Membrane</keyword>
<dbReference type="CDD" id="cd06173">
    <property type="entry name" value="MFS_MefA_like"/>
    <property type="match status" value="1"/>
</dbReference>
<feature type="transmembrane region" description="Helical" evidence="7">
    <location>
        <begin position="264"/>
        <end position="283"/>
    </location>
</feature>
<name>A0A345P5Y8_9GAMM</name>
<gene>
    <name evidence="8" type="ORF">HYN46_07540</name>
</gene>
<dbReference type="InterPro" id="IPR011701">
    <property type="entry name" value="MFS"/>
</dbReference>
<keyword evidence="5 7" id="KW-1133">Transmembrane helix</keyword>
<evidence type="ECO:0000256" key="5">
    <source>
        <dbReference type="ARBA" id="ARBA00022989"/>
    </source>
</evidence>
<dbReference type="PANTHER" id="PTHR43266:SF2">
    <property type="entry name" value="MAJOR FACILITATOR SUPERFAMILY (MFS) PROFILE DOMAIN-CONTAINING PROTEIN"/>
    <property type="match status" value="1"/>
</dbReference>
<evidence type="ECO:0000256" key="3">
    <source>
        <dbReference type="ARBA" id="ARBA00022475"/>
    </source>
</evidence>
<feature type="transmembrane region" description="Helical" evidence="7">
    <location>
        <begin position="405"/>
        <end position="424"/>
    </location>
</feature>
<dbReference type="OrthoDB" id="9803968at2"/>
<feature type="transmembrane region" description="Helical" evidence="7">
    <location>
        <begin position="87"/>
        <end position="104"/>
    </location>
</feature>